<comment type="similarity">
    <text evidence="1">In the C-terminal section; belongs to the transposase 35 family.</text>
</comment>
<accession>C6A144</accession>
<dbReference type="InterPro" id="IPR001959">
    <property type="entry name" value="Transposase"/>
</dbReference>
<dbReference type="InterPro" id="IPR010095">
    <property type="entry name" value="Cas12f1-like_TNB"/>
</dbReference>
<dbReference type="AlphaFoldDB" id="C6A144"/>
<dbReference type="NCBIfam" id="NF040570">
    <property type="entry name" value="guided_TnpB"/>
    <property type="match status" value="1"/>
</dbReference>
<dbReference type="GO" id="GO:0003677">
    <property type="term" value="F:DNA binding"/>
    <property type="evidence" value="ECO:0007669"/>
    <property type="project" value="UniProtKB-KW"/>
</dbReference>
<evidence type="ECO:0000313" key="7">
    <source>
        <dbReference type="EMBL" id="ACS89339.1"/>
    </source>
</evidence>
<name>C6A144_THESM</name>
<dbReference type="EMBL" id="CP001463">
    <property type="protein sequence ID" value="ACS89339.1"/>
    <property type="molecule type" value="Genomic_DNA"/>
</dbReference>
<proteinExistence type="inferred from homology"/>
<dbReference type="Pfam" id="PF01385">
    <property type="entry name" value="OrfB_IS605"/>
    <property type="match status" value="1"/>
</dbReference>
<keyword evidence="8" id="KW-1185">Reference proteome</keyword>
<keyword evidence="4" id="KW-0233">DNA recombination</keyword>
<dbReference type="GO" id="GO:0006310">
    <property type="term" value="P:DNA recombination"/>
    <property type="evidence" value="ECO:0007669"/>
    <property type="project" value="UniProtKB-KW"/>
</dbReference>
<gene>
    <name evidence="7" type="ordered locus">TSIB_0272</name>
</gene>
<dbReference type="KEGG" id="tsi:TSIB_0272"/>
<feature type="domain" description="Cas12f1-like TNB" evidence="6">
    <location>
        <begin position="209"/>
        <end position="275"/>
    </location>
</feature>
<feature type="domain" description="Probable transposase IS891/IS1136/IS1341" evidence="5">
    <location>
        <begin position="75"/>
        <end position="190"/>
    </location>
</feature>
<evidence type="ECO:0000259" key="6">
    <source>
        <dbReference type="Pfam" id="PF07282"/>
    </source>
</evidence>
<dbReference type="Pfam" id="PF07282">
    <property type="entry name" value="Cas12f1-like_TNB"/>
    <property type="match status" value="1"/>
</dbReference>
<keyword evidence="2" id="KW-0815">Transposition</keyword>
<evidence type="ECO:0000256" key="3">
    <source>
        <dbReference type="ARBA" id="ARBA00023125"/>
    </source>
</evidence>
<evidence type="ECO:0000256" key="1">
    <source>
        <dbReference type="ARBA" id="ARBA00008761"/>
    </source>
</evidence>
<keyword evidence="3" id="KW-0238">DNA-binding</keyword>
<reference evidence="7 8" key="1">
    <citation type="journal article" date="2009" name="Appl. Environ. Microbiol.">
        <title>Metabolic versatility and indigenous origin of the archaeon Thermococcus sibiricus, isolated from a siberian oil reservoir, as revealed by genome analysis.</title>
        <authorList>
            <person name="Mardanov A.V."/>
            <person name="Ravin N.V."/>
            <person name="Svetlitchnyi V.A."/>
            <person name="Beletsky A.V."/>
            <person name="Miroshnichenko M.L."/>
            <person name="Bonch-Osmolovskaya E.A."/>
            <person name="Skryabin K.G."/>
        </authorList>
    </citation>
    <scope>NUCLEOTIDE SEQUENCE [LARGE SCALE GENOMIC DNA]</scope>
    <source>
        <strain evidence="8">DSM 12597 / MM 739</strain>
    </source>
</reference>
<evidence type="ECO:0000256" key="2">
    <source>
        <dbReference type="ARBA" id="ARBA00022578"/>
    </source>
</evidence>
<organism evidence="7 8">
    <name type="scientific">Thermococcus sibiricus (strain DSM 12597 / MM 739)</name>
    <dbReference type="NCBI Taxonomy" id="604354"/>
    <lineage>
        <taxon>Archaea</taxon>
        <taxon>Methanobacteriati</taxon>
        <taxon>Methanobacteriota</taxon>
        <taxon>Thermococci</taxon>
        <taxon>Thermococcales</taxon>
        <taxon>Thermococcaceae</taxon>
        <taxon>Thermococcus</taxon>
    </lineage>
</organism>
<sequence length="318" mass="36736">MPKYLPKDSYFICIFQKDMFKVNGDKIRLSLGKNFTKEFGVRFLEFKLPSTVVGKKIKEVRIVPRCKGLWFEIEYVYEVEPQKADLDYNKYLSIDLGLDNFATCVPTSGTPFIIEGRGLKSFNRWWNKEKVKLQSIYDKQGIKMGRKMAWLLRKRRNVINNFMNQAMNYIVKYCLKNKIGNIVIGELKEIKNGMNLGRRNNQNFQYIPYGLFKQKLKSKCEYYGINYIEVDEAYTSQTCSVCGDVNRNNRKYRGLYICKKCGNVMNADFNGAINILKKVAPESVRIGGSGRVNRPVRVRLPATGCRVNSHEAPSVRAG</sequence>
<evidence type="ECO:0000313" key="8">
    <source>
        <dbReference type="Proteomes" id="UP000009079"/>
    </source>
</evidence>
<protein>
    <submittedName>
        <fullName evidence="7">IS element ISTsi2 orfB, probably Transposase</fullName>
    </submittedName>
</protein>
<evidence type="ECO:0000256" key="4">
    <source>
        <dbReference type="ARBA" id="ARBA00023172"/>
    </source>
</evidence>
<dbReference type="STRING" id="604354.TSIB_0272"/>
<dbReference type="HOGENOM" id="CLU_032903_16_1_2"/>
<dbReference type="eggNOG" id="arCOG00683">
    <property type="taxonomic scope" value="Archaea"/>
</dbReference>
<dbReference type="Proteomes" id="UP000009079">
    <property type="component" value="Chromosome"/>
</dbReference>
<evidence type="ECO:0000259" key="5">
    <source>
        <dbReference type="Pfam" id="PF01385"/>
    </source>
</evidence>
<dbReference type="NCBIfam" id="TIGR01766">
    <property type="entry name" value="IS200/IS605 family accessory protein TnpB-like domain"/>
    <property type="match status" value="1"/>
</dbReference>
<dbReference type="GO" id="GO:0032196">
    <property type="term" value="P:transposition"/>
    <property type="evidence" value="ECO:0007669"/>
    <property type="project" value="UniProtKB-KW"/>
</dbReference>